<dbReference type="EMBL" id="QLUW01000005">
    <property type="protein sequence ID" value="RAP74145.1"/>
    <property type="molecule type" value="Genomic_DNA"/>
</dbReference>
<proteinExistence type="predicted"/>
<dbReference type="PANTHER" id="PTHR44757:SF2">
    <property type="entry name" value="BIOFILM ARCHITECTURE MAINTENANCE PROTEIN MBAA"/>
    <property type="match status" value="1"/>
</dbReference>
<dbReference type="InterPro" id="IPR035919">
    <property type="entry name" value="EAL_sf"/>
</dbReference>
<sequence length="777" mass="87846">MDSFNDDMQLRYATPRRTWFLLLLITIALGSCFWLIMGAYGRWLHKEVYHDASHELAANASSLTLALERKLLLADGLKAFVDTSLMDGGSLDQQHFERFSENFIGSIRCIRNLSVYPGGVAKFVYPLQSNKSILGLDLFADPDPGIRDNAVRTKELRTKTIVGPFELTQGGLGMLSRQSIFVDGQFWGFVSIVLDVPPILEEAGLTRANKGIDLAVKANGNVIFGDPHLFDRSPLLDKVVFVEGSWEIAALPNKSKLDAADTKMQIIQLICLLGLVLLVYLIYIQLTQKHKLKVMVRERTNNLTLANQQLEATYEELIATEDELRTQYRLLVGTEQTLRQVAYRDAVTGLGNRVFFQERLEETILSSKSKNRRFALLFIDLDQFKLINDTLGHSYGDLLLMKVGQRLSMLLTCGESLSRIGGDEFTIIMPVMKDLAHVQHTAQQVMNLFQQPFILQQIEYYVTASIGVTIFPDHSDGAEQLMKYADAAMYRAKDEGKNNYRIYDDTLNVDAEEKIYIKNSLRRALDNDEFDIYYQPQVEIKSREIIGLEALIRWNHPKRGPIPPSVFIPIAEECGLIEPIGEWVLRTVCKQSRAWQDAGADPIRVAVNLSARQFKQRGKLTEMIKTILAETGLDPAYLELEITENLAMQDENAETLQELRNLQITISIDDFGTHYSSLSYLKRLPIDKIKIDRSFVGGISKEPKDEAIIQAILLLASHLGLTIIAEGVETKDQLAFLQHNHCHDIQGYLYYPPQKADSIPRILSNHSPEYELAAEKG</sequence>
<protein>
    <recommendedName>
        <fullName evidence="8">Diguanylate cyclase</fullName>
    </recommendedName>
</protein>
<dbReference type="InterPro" id="IPR001633">
    <property type="entry name" value="EAL_dom"/>
</dbReference>
<feature type="coiled-coil region" evidence="1">
    <location>
        <begin position="300"/>
        <end position="327"/>
    </location>
</feature>
<dbReference type="GO" id="GO:0003824">
    <property type="term" value="F:catalytic activity"/>
    <property type="evidence" value="ECO:0007669"/>
    <property type="project" value="UniProtKB-ARBA"/>
</dbReference>
<evidence type="ECO:0000259" key="5">
    <source>
        <dbReference type="PROSITE" id="PS50887"/>
    </source>
</evidence>
<dbReference type="Proteomes" id="UP000249260">
    <property type="component" value="Unassembled WGS sequence"/>
</dbReference>
<reference evidence="6 7" key="1">
    <citation type="submission" date="2018-06" db="EMBL/GenBank/DDBJ databases">
        <title>Paenibacillus montanisoli sp. nov., isolated from mountain area soil.</title>
        <authorList>
            <person name="Wu M."/>
        </authorList>
    </citation>
    <scope>NUCLEOTIDE SEQUENCE [LARGE SCALE GENOMIC DNA]</scope>
    <source>
        <strain evidence="6 7">RA17</strain>
    </source>
</reference>
<evidence type="ECO:0000313" key="6">
    <source>
        <dbReference type="EMBL" id="RAP74145.1"/>
    </source>
</evidence>
<dbReference type="InterPro" id="IPR043128">
    <property type="entry name" value="Rev_trsase/Diguanyl_cyclase"/>
</dbReference>
<dbReference type="PROSITE" id="PS50883">
    <property type="entry name" value="EAL"/>
    <property type="match status" value="1"/>
</dbReference>
<dbReference type="SUPFAM" id="SSF141868">
    <property type="entry name" value="EAL domain-like"/>
    <property type="match status" value="1"/>
</dbReference>
<dbReference type="Pfam" id="PF00990">
    <property type="entry name" value="GGDEF"/>
    <property type="match status" value="1"/>
</dbReference>
<keyword evidence="2" id="KW-1133">Transmembrane helix</keyword>
<organism evidence="6 7">
    <name type="scientific">Paenibacillus montanisoli</name>
    <dbReference type="NCBI Taxonomy" id="2081970"/>
    <lineage>
        <taxon>Bacteria</taxon>
        <taxon>Bacillati</taxon>
        <taxon>Bacillota</taxon>
        <taxon>Bacilli</taxon>
        <taxon>Bacillales</taxon>
        <taxon>Paenibacillaceae</taxon>
        <taxon>Paenibacillus</taxon>
    </lineage>
</organism>
<feature type="domain" description="CHASE" evidence="3">
    <location>
        <begin position="123"/>
        <end position="207"/>
    </location>
</feature>
<keyword evidence="2" id="KW-0812">Transmembrane</keyword>
<dbReference type="Gene3D" id="3.20.20.450">
    <property type="entry name" value="EAL domain"/>
    <property type="match status" value="1"/>
</dbReference>
<evidence type="ECO:0008006" key="8">
    <source>
        <dbReference type="Google" id="ProtNLM"/>
    </source>
</evidence>
<dbReference type="InterPro" id="IPR006189">
    <property type="entry name" value="CHASE_dom"/>
</dbReference>
<keyword evidence="7" id="KW-1185">Reference proteome</keyword>
<dbReference type="AlphaFoldDB" id="A0A328TZX4"/>
<keyword evidence="1" id="KW-0175">Coiled coil</keyword>
<dbReference type="SMART" id="SM00052">
    <property type="entry name" value="EAL"/>
    <property type="match status" value="1"/>
</dbReference>
<accession>A0A328TZX4</accession>
<dbReference type="PROSITE" id="PS50839">
    <property type="entry name" value="CHASE"/>
    <property type="match status" value="1"/>
</dbReference>
<evidence type="ECO:0000256" key="1">
    <source>
        <dbReference type="SAM" id="Coils"/>
    </source>
</evidence>
<dbReference type="CDD" id="cd01949">
    <property type="entry name" value="GGDEF"/>
    <property type="match status" value="1"/>
</dbReference>
<dbReference type="SUPFAM" id="SSF55073">
    <property type="entry name" value="Nucleotide cyclase"/>
    <property type="match status" value="1"/>
</dbReference>
<evidence type="ECO:0000259" key="4">
    <source>
        <dbReference type="PROSITE" id="PS50883"/>
    </source>
</evidence>
<feature type="transmembrane region" description="Helical" evidence="2">
    <location>
        <begin position="20"/>
        <end position="40"/>
    </location>
</feature>
<evidence type="ECO:0000256" key="2">
    <source>
        <dbReference type="SAM" id="Phobius"/>
    </source>
</evidence>
<dbReference type="Gene3D" id="3.30.70.270">
    <property type="match status" value="1"/>
</dbReference>
<dbReference type="InterPro" id="IPR029787">
    <property type="entry name" value="Nucleotide_cyclase"/>
</dbReference>
<dbReference type="PANTHER" id="PTHR44757">
    <property type="entry name" value="DIGUANYLATE CYCLASE DGCP"/>
    <property type="match status" value="1"/>
</dbReference>
<comment type="caution">
    <text evidence="6">The sequence shown here is derived from an EMBL/GenBank/DDBJ whole genome shotgun (WGS) entry which is preliminary data.</text>
</comment>
<dbReference type="PROSITE" id="PS50887">
    <property type="entry name" value="GGDEF"/>
    <property type="match status" value="1"/>
</dbReference>
<dbReference type="Pfam" id="PF00563">
    <property type="entry name" value="EAL"/>
    <property type="match status" value="1"/>
</dbReference>
<feature type="transmembrane region" description="Helical" evidence="2">
    <location>
        <begin position="266"/>
        <end position="286"/>
    </location>
</feature>
<dbReference type="RefSeq" id="WP_112884933.1">
    <property type="nucleotide sequence ID" value="NZ_QLUW01000005.1"/>
</dbReference>
<dbReference type="SMART" id="SM01079">
    <property type="entry name" value="CHASE"/>
    <property type="match status" value="1"/>
</dbReference>
<dbReference type="OrthoDB" id="9759607at2"/>
<evidence type="ECO:0000313" key="7">
    <source>
        <dbReference type="Proteomes" id="UP000249260"/>
    </source>
</evidence>
<dbReference type="SMART" id="SM00267">
    <property type="entry name" value="GGDEF"/>
    <property type="match status" value="1"/>
</dbReference>
<dbReference type="InterPro" id="IPR052155">
    <property type="entry name" value="Biofilm_reg_signaling"/>
</dbReference>
<evidence type="ECO:0000259" key="3">
    <source>
        <dbReference type="PROSITE" id="PS50839"/>
    </source>
</evidence>
<feature type="domain" description="EAL" evidence="4">
    <location>
        <begin position="514"/>
        <end position="767"/>
    </location>
</feature>
<dbReference type="CDD" id="cd01948">
    <property type="entry name" value="EAL"/>
    <property type="match status" value="1"/>
</dbReference>
<feature type="domain" description="GGDEF" evidence="5">
    <location>
        <begin position="372"/>
        <end position="505"/>
    </location>
</feature>
<dbReference type="FunFam" id="3.20.20.450:FF:000001">
    <property type="entry name" value="Cyclic di-GMP phosphodiesterase yahA"/>
    <property type="match status" value="1"/>
</dbReference>
<dbReference type="NCBIfam" id="TIGR00254">
    <property type="entry name" value="GGDEF"/>
    <property type="match status" value="1"/>
</dbReference>
<name>A0A328TZX4_9BACL</name>
<dbReference type="Pfam" id="PF03924">
    <property type="entry name" value="CHASE"/>
    <property type="match status" value="1"/>
</dbReference>
<gene>
    <name evidence="6" type="ORF">DL346_24055</name>
</gene>
<dbReference type="InterPro" id="IPR000160">
    <property type="entry name" value="GGDEF_dom"/>
</dbReference>
<keyword evidence="2" id="KW-0472">Membrane</keyword>